<evidence type="ECO:0000256" key="9">
    <source>
        <dbReference type="ARBA" id="ARBA00022960"/>
    </source>
</evidence>
<comment type="function">
    <text evidence="14">Cell wall formation.</text>
</comment>
<evidence type="ECO:0000313" key="19">
    <source>
        <dbReference type="Proteomes" id="UP000194798"/>
    </source>
</evidence>
<dbReference type="SUPFAM" id="SSF51984">
    <property type="entry name" value="MurCD N-terminal domain"/>
    <property type="match status" value="1"/>
</dbReference>
<dbReference type="Gene3D" id="3.40.50.720">
    <property type="entry name" value="NAD(P)-binding Rossmann-like Domain"/>
    <property type="match status" value="1"/>
</dbReference>
<dbReference type="SUPFAM" id="SSF53244">
    <property type="entry name" value="MurD-like peptide ligases, peptide-binding domain"/>
    <property type="match status" value="1"/>
</dbReference>
<dbReference type="InterPro" id="IPR036615">
    <property type="entry name" value="Mur_ligase_C_dom_sf"/>
</dbReference>
<dbReference type="InterPro" id="IPR036565">
    <property type="entry name" value="Mur-like_cat_sf"/>
</dbReference>
<feature type="domain" description="Mur ligase central" evidence="17">
    <location>
        <begin position="125"/>
        <end position="305"/>
    </location>
</feature>
<evidence type="ECO:0000256" key="5">
    <source>
        <dbReference type="ARBA" id="ARBA00022598"/>
    </source>
</evidence>
<comment type="caution">
    <text evidence="18">The sequence shown here is derived from an EMBL/GenBank/DDBJ whole genome shotgun (WGS) entry which is preliminary data.</text>
</comment>
<dbReference type="InterPro" id="IPR005758">
    <property type="entry name" value="UDP-N-AcMur_Ala_ligase_MurC"/>
</dbReference>
<name>A0A251XA45_9GAMM</name>
<gene>
    <name evidence="14" type="primary">murC</name>
    <name evidence="18" type="ORF">TPSD3_04995</name>
</gene>
<dbReference type="Pfam" id="PF08245">
    <property type="entry name" value="Mur_ligase_M"/>
    <property type="match status" value="1"/>
</dbReference>
<dbReference type="InterPro" id="IPR004101">
    <property type="entry name" value="Mur_ligase_C"/>
</dbReference>
<evidence type="ECO:0000256" key="7">
    <source>
        <dbReference type="ARBA" id="ARBA00022741"/>
    </source>
</evidence>
<dbReference type="FunFam" id="3.40.1190.10:FF:000001">
    <property type="entry name" value="UDP-N-acetylmuramate--L-alanine ligase"/>
    <property type="match status" value="1"/>
</dbReference>
<dbReference type="Pfam" id="PF01225">
    <property type="entry name" value="Mur_ligase"/>
    <property type="match status" value="1"/>
</dbReference>
<dbReference type="SUPFAM" id="SSF53623">
    <property type="entry name" value="MurD-like peptide ligases, catalytic domain"/>
    <property type="match status" value="1"/>
</dbReference>
<dbReference type="GO" id="GO:0008763">
    <property type="term" value="F:UDP-N-acetylmuramate-L-alanine ligase activity"/>
    <property type="evidence" value="ECO:0007669"/>
    <property type="project" value="UniProtKB-UniRule"/>
</dbReference>
<feature type="domain" description="Mur ligase C-terminal" evidence="16">
    <location>
        <begin position="339"/>
        <end position="462"/>
    </location>
</feature>
<evidence type="ECO:0000259" key="17">
    <source>
        <dbReference type="Pfam" id="PF08245"/>
    </source>
</evidence>
<dbReference type="EC" id="6.3.2.8" evidence="3 14"/>
<accession>A0A251XA45</accession>
<dbReference type="Pfam" id="PF02875">
    <property type="entry name" value="Mur_ligase_C"/>
    <property type="match status" value="1"/>
</dbReference>
<evidence type="ECO:0000259" key="15">
    <source>
        <dbReference type="Pfam" id="PF01225"/>
    </source>
</evidence>
<keyword evidence="11 14" id="KW-0131">Cell cycle</keyword>
<dbReference type="UniPathway" id="UPA00219"/>
<dbReference type="PANTHER" id="PTHR43445:SF3">
    <property type="entry name" value="UDP-N-ACETYLMURAMATE--L-ALANINE LIGASE"/>
    <property type="match status" value="1"/>
</dbReference>
<keyword evidence="19" id="KW-1185">Reference proteome</keyword>
<feature type="domain" description="Mur ligase N-terminal catalytic" evidence="15">
    <location>
        <begin position="22"/>
        <end position="119"/>
    </location>
</feature>
<dbReference type="InterPro" id="IPR000713">
    <property type="entry name" value="Mur_ligase_N"/>
</dbReference>
<dbReference type="InterPro" id="IPR013221">
    <property type="entry name" value="Mur_ligase_cen"/>
</dbReference>
<dbReference type="GO" id="GO:0071555">
    <property type="term" value="P:cell wall organization"/>
    <property type="evidence" value="ECO:0007669"/>
    <property type="project" value="UniProtKB-KW"/>
</dbReference>
<keyword evidence="10 14" id="KW-0573">Peptidoglycan synthesis</keyword>
<evidence type="ECO:0000256" key="14">
    <source>
        <dbReference type="HAMAP-Rule" id="MF_00046"/>
    </source>
</evidence>
<evidence type="ECO:0000256" key="13">
    <source>
        <dbReference type="ARBA" id="ARBA00047833"/>
    </source>
</evidence>
<evidence type="ECO:0000256" key="8">
    <source>
        <dbReference type="ARBA" id="ARBA00022840"/>
    </source>
</evidence>
<dbReference type="Gene3D" id="3.40.1190.10">
    <property type="entry name" value="Mur-like, catalytic domain"/>
    <property type="match status" value="1"/>
</dbReference>
<dbReference type="HAMAP" id="MF_00046">
    <property type="entry name" value="MurC"/>
    <property type="match status" value="1"/>
</dbReference>
<feature type="binding site" evidence="14">
    <location>
        <begin position="127"/>
        <end position="133"/>
    </location>
    <ligand>
        <name>ATP</name>
        <dbReference type="ChEBI" id="CHEBI:30616"/>
    </ligand>
</feature>
<sequence>MITQQEHTKHQGRNQLPKRGRRIHFVGIGGAGMGGIAEVMHHIGYAVTGSDLQKNAMTRHLAAQGVRIYIGHAAENVYGCDVVVISSAVKADNPEVIAARKQHIPVIPRAEMLGELMRFRQGIAIAGTHGKTTTTSLVTSMLAEAGLDPTFVIGGRLNSTGTHASLGQGTYLVAEADESDASFLYLKPIMAVVTNIDADHMETYQHDFERLKQTFIHFLQQLPFYGLAVLCIDDPVICSVLPEITKPTLTYGFSETADVRATAVRAQGGYTYFSVSRDDSHWLDICLNLPGHHNVLNALAAMAIAHEAGVSDQAIQHALQHFSGIGRRLQMQPLMLTDDRQLLLFDDYGHHPREITAVLQAIRSGWPNRRLVVIFQPHRYSRTRDLFTDFVEVLTTVDVLFLLDVYPAGEKPIPEASGQRLYEAIAATQHVDVYFIDNSEDLVHQLCPMLHDQDILLTLGAGNISTIAYQLPTDLLNHCR</sequence>
<organism evidence="18 19">
    <name type="scientific">Thioflexithrix psekupsensis</name>
    <dbReference type="NCBI Taxonomy" id="1570016"/>
    <lineage>
        <taxon>Bacteria</taxon>
        <taxon>Pseudomonadati</taxon>
        <taxon>Pseudomonadota</taxon>
        <taxon>Gammaproteobacteria</taxon>
        <taxon>Thiotrichales</taxon>
        <taxon>Thioflexithrix</taxon>
    </lineage>
</organism>
<comment type="similarity">
    <text evidence="14">Belongs to the MurCDEF family.</text>
</comment>
<dbReference type="EMBL" id="MSLT01000007">
    <property type="protein sequence ID" value="OUD15054.1"/>
    <property type="molecule type" value="Genomic_DNA"/>
</dbReference>
<keyword evidence="6 14" id="KW-0132">Cell division</keyword>
<dbReference type="GO" id="GO:0005737">
    <property type="term" value="C:cytoplasm"/>
    <property type="evidence" value="ECO:0007669"/>
    <property type="project" value="UniProtKB-SubCell"/>
</dbReference>
<proteinExistence type="inferred from homology"/>
<comment type="catalytic activity">
    <reaction evidence="13 14">
        <text>UDP-N-acetyl-alpha-D-muramate + L-alanine + ATP = UDP-N-acetyl-alpha-D-muramoyl-L-alanine + ADP + phosphate + H(+)</text>
        <dbReference type="Rhea" id="RHEA:23372"/>
        <dbReference type="ChEBI" id="CHEBI:15378"/>
        <dbReference type="ChEBI" id="CHEBI:30616"/>
        <dbReference type="ChEBI" id="CHEBI:43474"/>
        <dbReference type="ChEBI" id="CHEBI:57972"/>
        <dbReference type="ChEBI" id="CHEBI:70757"/>
        <dbReference type="ChEBI" id="CHEBI:83898"/>
        <dbReference type="ChEBI" id="CHEBI:456216"/>
        <dbReference type="EC" id="6.3.2.8"/>
    </reaction>
</comment>
<evidence type="ECO:0000259" key="16">
    <source>
        <dbReference type="Pfam" id="PF02875"/>
    </source>
</evidence>
<comment type="subcellular location">
    <subcellularLocation>
        <location evidence="1 14">Cytoplasm</location>
    </subcellularLocation>
</comment>
<evidence type="ECO:0000256" key="1">
    <source>
        <dbReference type="ARBA" id="ARBA00004496"/>
    </source>
</evidence>
<keyword evidence="9 14" id="KW-0133">Cell shape</keyword>
<evidence type="ECO:0000256" key="12">
    <source>
        <dbReference type="ARBA" id="ARBA00023316"/>
    </source>
</evidence>
<protein>
    <recommendedName>
        <fullName evidence="3 14">UDP-N-acetylmuramate--L-alanine ligase</fullName>
        <ecNumber evidence="3 14">6.3.2.8</ecNumber>
    </recommendedName>
    <alternativeName>
        <fullName evidence="14">UDP-N-acetylmuramoyl-L-alanine synthetase</fullName>
    </alternativeName>
</protein>
<evidence type="ECO:0000256" key="4">
    <source>
        <dbReference type="ARBA" id="ARBA00022490"/>
    </source>
</evidence>
<reference evidence="18 19" key="1">
    <citation type="submission" date="2016-12" db="EMBL/GenBank/DDBJ databases">
        <title>Thioflexothrix psekupsii D3 genome sequencing and assembly.</title>
        <authorList>
            <person name="Fomenkov A."/>
            <person name="Vincze T."/>
            <person name="Grabovich M."/>
            <person name="Anton B.P."/>
            <person name="Dubinina G."/>
            <person name="Orlova M."/>
            <person name="Belousova E."/>
            <person name="Roberts R.J."/>
        </authorList>
    </citation>
    <scope>NUCLEOTIDE SEQUENCE [LARGE SCALE GENOMIC DNA]</scope>
    <source>
        <strain evidence="18">D3</strain>
    </source>
</reference>
<dbReference type="OrthoDB" id="9804126at2"/>
<dbReference type="PANTHER" id="PTHR43445">
    <property type="entry name" value="UDP-N-ACETYLMURAMATE--L-ALANINE LIGASE-RELATED"/>
    <property type="match status" value="1"/>
</dbReference>
<dbReference type="Gene3D" id="3.90.190.20">
    <property type="entry name" value="Mur ligase, C-terminal domain"/>
    <property type="match status" value="1"/>
</dbReference>
<dbReference type="GO" id="GO:0051301">
    <property type="term" value="P:cell division"/>
    <property type="evidence" value="ECO:0007669"/>
    <property type="project" value="UniProtKB-KW"/>
</dbReference>
<evidence type="ECO:0000256" key="10">
    <source>
        <dbReference type="ARBA" id="ARBA00022984"/>
    </source>
</evidence>
<keyword evidence="12 14" id="KW-0961">Cell wall biogenesis/degradation</keyword>
<keyword evidence="5 14" id="KW-0436">Ligase</keyword>
<evidence type="ECO:0000256" key="2">
    <source>
        <dbReference type="ARBA" id="ARBA00004752"/>
    </source>
</evidence>
<dbReference type="InterPro" id="IPR050061">
    <property type="entry name" value="MurCDEF_pg_biosynth"/>
</dbReference>
<comment type="pathway">
    <text evidence="2 14">Cell wall biogenesis; peptidoglycan biosynthesis.</text>
</comment>
<evidence type="ECO:0000256" key="6">
    <source>
        <dbReference type="ARBA" id="ARBA00022618"/>
    </source>
</evidence>
<dbReference type="GO" id="GO:0008360">
    <property type="term" value="P:regulation of cell shape"/>
    <property type="evidence" value="ECO:0007669"/>
    <property type="project" value="UniProtKB-KW"/>
</dbReference>
<keyword evidence="7 14" id="KW-0547">Nucleotide-binding</keyword>
<dbReference type="GO" id="GO:0005524">
    <property type="term" value="F:ATP binding"/>
    <property type="evidence" value="ECO:0007669"/>
    <property type="project" value="UniProtKB-UniRule"/>
</dbReference>
<evidence type="ECO:0000256" key="3">
    <source>
        <dbReference type="ARBA" id="ARBA00012211"/>
    </source>
</evidence>
<keyword evidence="4 14" id="KW-0963">Cytoplasm</keyword>
<evidence type="ECO:0000256" key="11">
    <source>
        <dbReference type="ARBA" id="ARBA00023306"/>
    </source>
</evidence>
<dbReference type="Proteomes" id="UP000194798">
    <property type="component" value="Unassembled WGS sequence"/>
</dbReference>
<dbReference type="GO" id="GO:0009252">
    <property type="term" value="P:peptidoglycan biosynthetic process"/>
    <property type="evidence" value="ECO:0007669"/>
    <property type="project" value="UniProtKB-UniRule"/>
</dbReference>
<keyword evidence="8 14" id="KW-0067">ATP-binding</keyword>
<dbReference type="AlphaFoldDB" id="A0A251XA45"/>
<evidence type="ECO:0000313" key="18">
    <source>
        <dbReference type="EMBL" id="OUD15054.1"/>
    </source>
</evidence>
<dbReference type="NCBIfam" id="TIGR01082">
    <property type="entry name" value="murC"/>
    <property type="match status" value="1"/>
</dbReference>
<dbReference type="RefSeq" id="WP_086487493.1">
    <property type="nucleotide sequence ID" value="NZ_MSLT01000007.1"/>
</dbReference>